<dbReference type="EMBL" id="VLKH01000002">
    <property type="protein sequence ID" value="TWH82636.1"/>
    <property type="molecule type" value="Genomic_DNA"/>
</dbReference>
<dbReference type="PROSITE" id="PS51379">
    <property type="entry name" value="4FE4S_FER_2"/>
    <property type="match status" value="1"/>
</dbReference>
<keyword evidence="1" id="KW-0004">4Fe-4S</keyword>
<feature type="domain" description="4Fe-4S ferredoxin-type" evidence="9">
    <location>
        <begin position="166"/>
        <end position="199"/>
    </location>
</feature>
<gene>
    <name evidence="10" type="ORF">LY60_00940</name>
</gene>
<keyword evidence="8" id="KW-0411">Iron-sulfur</keyword>
<dbReference type="OrthoDB" id="9784571at2"/>
<evidence type="ECO:0000256" key="7">
    <source>
        <dbReference type="ARBA" id="ARBA00023004"/>
    </source>
</evidence>
<dbReference type="GO" id="GO:0052693">
    <property type="term" value="F:epoxyqueuosine reductase activity"/>
    <property type="evidence" value="ECO:0007669"/>
    <property type="project" value="TreeGrafter"/>
</dbReference>
<evidence type="ECO:0000256" key="3">
    <source>
        <dbReference type="ARBA" id="ARBA00022694"/>
    </source>
</evidence>
<dbReference type="GO" id="GO:0008616">
    <property type="term" value="P:tRNA queuosine(34) biosynthetic process"/>
    <property type="evidence" value="ECO:0007669"/>
    <property type="project" value="UniProtKB-KW"/>
</dbReference>
<name>A0A562JHA4_9FIRM</name>
<proteinExistence type="predicted"/>
<reference evidence="10 11" key="1">
    <citation type="submission" date="2019-07" db="EMBL/GenBank/DDBJ databases">
        <title>Genomic Encyclopedia of Type Strains, Phase I: the one thousand microbial genomes (KMG-I) project.</title>
        <authorList>
            <person name="Kyrpides N."/>
        </authorList>
    </citation>
    <scope>NUCLEOTIDE SEQUENCE [LARGE SCALE GENOMIC DNA]</scope>
    <source>
        <strain evidence="10 11">DSM 13558</strain>
    </source>
</reference>
<dbReference type="PROSITE" id="PS00198">
    <property type="entry name" value="4FE4S_FER_1"/>
    <property type="match status" value="1"/>
</dbReference>
<dbReference type="GO" id="GO:0046872">
    <property type="term" value="F:metal ion binding"/>
    <property type="evidence" value="ECO:0007669"/>
    <property type="project" value="UniProtKB-KW"/>
</dbReference>
<evidence type="ECO:0000256" key="6">
    <source>
        <dbReference type="ARBA" id="ARBA00023002"/>
    </source>
</evidence>
<evidence type="ECO:0000256" key="2">
    <source>
        <dbReference type="ARBA" id="ARBA00022490"/>
    </source>
</evidence>
<keyword evidence="5" id="KW-0671">Queuosine biosynthesis</keyword>
<dbReference type="RefSeq" id="WP_145080591.1">
    <property type="nucleotide sequence ID" value="NZ_VLKH01000002.1"/>
</dbReference>
<evidence type="ECO:0000256" key="8">
    <source>
        <dbReference type="ARBA" id="ARBA00023014"/>
    </source>
</evidence>
<dbReference type="Pfam" id="PF13484">
    <property type="entry name" value="Fer4_16"/>
    <property type="match status" value="1"/>
</dbReference>
<evidence type="ECO:0000313" key="11">
    <source>
        <dbReference type="Proteomes" id="UP000315343"/>
    </source>
</evidence>
<dbReference type="SUPFAM" id="SSF54862">
    <property type="entry name" value="4Fe-4S ferredoxins"/>
    <property type="match status" value="1"/>
</dbReference>
<keyword evidence="4" id="KW-0479">Metal-binding</keyword>
<dbReference type="GO" id="GO:0051539">
    <property type="term" value="F:4 iron, 4 sulfur cluster binding"/>
    <property type="evidence" value="ECO:0007669"/>
    <property type="project" value="UniProtKB-KW"/>
</dbReference>
<evidence type="ECO:0000256" key="1">
    <source>
        <dbReference type="ARBA" id="ARBA00022485"/>
    </source>
</evidence>
<keyword evidence="7" id="KW-0408">Iron</keyword>
<dbReference type="AlphaFoldDB" id="A0A562JHA4"/>
<organism evidence="10 11">
    <name type="scientific">Sedimentibacter saalensis</name>
    <dbReference type="NCBI Taxonomy" id="130788"/>
    <lineage>
        <taxon>Bacteria</taxon>
        <taxon>Bacillati</taxon>
        <taxon>Bacillota</taxon>
        <taxon>Tissierellia</taxon>
        <taxon>Sedimentibacter</taxon>
    </lineage>
</organism>
<evidence type="ECO:0000313" key="10">
    <source>
        <dbReference type="EMBL" id="TWH82636.1"/>
    </source>
</evidence>
<accession>A0A562JHA4</accession>
<dbReference type="Proteomes" id="UP000315343">
    <property type="component" value="Unassembled WGS sequence"/>
</dbReference>
<protein>
    <submittedName>
        <fullName evidence="10">Epoxyqueuosine reductase</fullName>
    </submittedName>
</protein>
<dbReference type="InterPro" id="IPR004453">
    <property type="entry name" value="QueG"/>
</dbReference>
<keyword evidence="3" id="KW-0819">tRNA processing</keyword>
<keyword evidence="2" id="KW-0963">Cytoplasm</keyword>
<keyword evidence="11" id="KW-1185">Reference proteome</keyword>
<dbReference type="NCBIfam" id="TIGR00276">
    <property type="entry name" value="tRNA epoxyqueuosine(34) reductase QueG"/>
    <property type="match status" value="1"/>
</dbReference>
<dbReference type="InterPro" id="IPR017900">
    <property type="entry name" value="4Fe4S_Fe_S_CS"/>
</dbReference>
<dbReference type="Pfam" id="PF08331">
    <property type="entry name" value="QueG_DUF1730"/>
    <property type="match status" value="1"/>
</dbReference>
<sequence length="367" mass="41741">MKNIIADIAKKIGIDVIGFTDVVDYSYLQELLVSRKNNGLNSEFEEQNIKKRLDARNILPGCKSIIAIAVPYAEGYKKSQAPNKGLLSVVSYKEDYHRNVKKLLESLAFEMKNFFSFEYAACVDTTPLVDREICKNAGIGHYGKNSLLINENFGSFINLGYLLTDLEIKCVNSQSVDICNDCTICIKSCPNSAILKGGTIDATRCISGLTQTKKYIPLDYRKNMKNQIYGCDVCQLVCPKNKKILEKKTNEDYKILELNLEELLKISNAEFEQKYSSMSGSWRGKNVWKRNALISIANLKLVSLFEDVENELDNTSDMIKTYAYWALMELDSKKASDILNKRYDYENDIIKCEILKLLEVYHDSGNM</sequence>
<evidence type="ECO:0000259" key="9">
    <source>
        <dbReference type="PROSITE" id="PS51379"/>
    </source>
</evidence>
<keyword evidence="6" id="KW-0560">Oxidoreductase</keyword>
<dbReference type="InterPro" id="IPR013542">
    <property type="entry name" value="QueG_DUF1730"/>
</dbReference>
<comment type="caution">
    <text evidence="10">The sequence shown here is derived from an EMBL/GenBank/DDBJ whole genome shotgun (WGS) entry which is preliminary data.</text>
</comment>
<dbReference type="PANTHER" id="PTHR30002:SF4">
    <property type="entry name" value="EPOXYQUEUOSINE REDUCTASE"/>
    <property type="match status" value="1"/>
</dbReference>
<evidence type="ECO:0000256" key="5">
    <source>
        <dbReference type="ARBA" id="ARBA00022785"/>
    </source>
</evidence>
<dbReference type="InterPro" id="IPR017896">
    <property type="entry name" value="4Fe4S_Fe-S-bd"/>
</dbReference>
<dbReference type="PANTHER" id="PTHR30002">
    <property type="entry name" value="EPOXYQUEUOSINE REDUCTASE"/>
    <property type="match status" value="1"/>
</dbReference>
<dbReference type="Gene3D" id="3.30.70.20">
    <property type="match status" value="1"/>
</dbReference>
<evidence type="ECO:0000256" key="4">
    <source>
        <dbReference type="ARBA" id="ARBA00022723"/>
    </source>
</evidence>